<proteinExistence type="predicted"/>
<accession>A0A6C0KVS3</accession>
<name>A0A6C0KVS3_9ZZZZ</name>
<protein>
    <recommendedName>
        <fullName evidence="3">Fungal lipase-like domain-containing protein</fullName>
    </recommendedName>
</protein>
<dbReference type="InterPro" id="IPR029058">
    <property type="entry name" value="AB_hydrolase_fold"/>
</dbReference>
<dbReference type="AlphaFoldDB" id="A0A6C0KVS3"/>
<feature type="region of interest" description="Disordered" evidence="1">
    <location>
        <begin position="238"/>
        <end position="264"/>
    </location>
</feature>
<dbReference type="EMBL" id="MN740989">
    <property type="protein sequence ID" value="QHU21236.1"/>
    <property type="molecule type" value="Genomic_DNA"/>
</dbReference>
<organism evidence="2">
    <name type="scientific">viral metagenome</name>
    <dbReference type="NCBI Taxonomy" id="1070528"/>
    <lineage>
        <taxon>unclassified sequences</taxon>
        <taxon>metagenomes</taxon>
        <taxon>organismal metagenomes</taxon>
    </lineage>
</organism>
<evidence type="ECO:0000256" key="1">
    <source>
        <dbReference type="SAM" id="MobiDB-lite"/>
    </source>
</evidence>
<feature type="compositionally biased region" description="Basic residues" evidence="1">
    <location>
        <begin position="242"/>
        <end position="264"/>
    </location>
</feature>
<evidence type="ECO:0008006" key="3">
    <source>
        <dbReference type="Google" id="ProtNLM"/>
    </source>
</evidence>
<evidence type="ECO:0000313" key="2">
    <source>
        <dbReference type="EMBL" id="QHU21236.1"/>
    </source>
</evidence>
<reference evidence="2" key="1">
    <citation type="journal article" date="2020" name="Nature">
        <title>Giant virus diversity and host interactions through global metagenomics.</title>
        <authorList>
            <person name="Schulz F."/>
            <person name="Roux S."/>
            <person name="Paez-Espino D."/>
            <person name="Jungbluth S."/>
            <person name="Walsh D.A."/>
            <person name="Denef V.J."/>
            <person name="McMahon K.D."/>
            <person name="Konstantinidis K.T."/>
            <person name="Eloe-Fadrosh E.A."/>
            <person name="Kyrpides N.C."/>
            <person name="Woyke T."/>
        </authorList>
    </citation>
    <scope>NUCLEOTIDE SEQUENCE</scope>
    <source>
        <strain evidence="2">GVMAG-S-3300013094-109</strain>
    </source>
</reference>
<dbReference type="SUPFAM" id="SSF53474">
    <property type="entry name" value="alpha/beta-Hydrolases"/>
    <property type="match status" value="1"/>
</dbReference>
<sequence length="264" mass="30793">MLTGGALSGIQIYKFFNSMDNTEDENLPENFIPLNKNNSKLYNNKFRVYYNPENIHIVIVHRGTITSSKKDIFNNVRNFISVKNKYLITYRNQNAKEGHNELKHFLIKIYKNKEKYYSTYKTIIDYIKNLMKSSPIATLDNTVDELLETKSSTIGYSQGAVYAYLYGKNSKEVLVFNPAPFFNKKPDNTYVIKNKNDPVSLFNRSKKINVLNKKTKTYREAHSLENFKNVSKLFGNPFLYTKSKKNKTNKKPKSRKNKTNKNKS</sequence>
<dbReference type="Gene3D" id="3.40.50.1820">
    <property type="entry name" value="alpha/beta hydrolase"/>
    <property type="match status" value="1"/>
</dbReference>